<accession>A0A5C3QGK6</accession>
<dbReference type="AlphaFoldDB" id="A0A5C3QGK6"/>
<dbReference type="EMBL" id="ML178827">
    <property type="protein sequence ID" value="TFL00862.1"/>
    <property type="molecule type" value="Genomic_DNA"/>
</dbReference>
<proteinExistence type="predicted"/>
<sequence length="195" mass="21645">MQWLFGWCLRSAAVKNRVSSTSLSVDWRVSCFRATCTPSLVRTASSTFSCFPVNQLSVNPVQAFKTQGTHSGALPVLGVYCSHRMLSFPRRNSFRVVRIWVEADIQTCATRYSDLSTTLRAYQITPVPSLLRSCPQAAGQDPRPSRFQADGLCISKPSGTLGQLWFTSTNDIWGPGGQPVRKCARNALQRQCDFC</sequence>
<evidence type="ECO:0000313" key="2">
    <source>
        <dbReference type="Proteomes" id="UP000305067"/>
    </source>
</evidence>
<protein>
    <submittedName>
        <fullName evidence="1">Uncharacterized protein</fullName>
    </submittedName>
</protein>
<organism evidence="1 2">
    <name type="scientific">Pterulicium gracile</name>
    <dbReference type="NCBI Taxonomy" id="1884261"/>
    <lineage>
        <taxon>Eukaryota</taxon>
        <taxon>Fungi</taxon>
        <taxon>Dikarya</taxon>
        <taxon>Basidiomycota</taxon>
        <taxon>Agaricomycotina</taxon>
        <taxon>Agaricomycetes</taxon>
        <taxon>Agaricomycetidae</taxon>
        <taxon>Agaricales</taxon>
        <taxon>Pleurotineae</taxon>
        <taxon>Pterulaceae</taxon>
        <taxon>Pterulicium</taxon>
    </lineage>
</organism>
<gene>
    <name evidence="1" type="ORF">BDV98DRAFT_97817</name>
</gene>
<dbReference type="Proteomes" id="UP000305067">
    <property type="component" value="Unassembled WGS sequence"/>
</dbReference>
<keyword evidence="2" id="KW-1185">Reference proteome</keyword>
<name>A0A5C3QGK6_9AGAR</name>
<reference evidence="1 2" key="1">
    <citation type="journal article" date="2019" name="Nat. Ecol. Evol.">
        <title>Megaphylogeny resolves global patterns of mushroom evolution.</title>
        <authorList>
            <person name="Varga T."/>
            <person name="Krizsan K."/>
            <person name="Foldi C."/>
            <person name="Dima B."/>
            <person name="Sanchez-Garcia M."/>
            <person name="Sanchez-Ramirez S."/>
            <person name="Szollosi G.J."/>
            <person name="Szarkandi J.G."/>
            <person name="Papp V."/>
            <person name="Albert L."/>
            <person name="Andreopoulos W."/>
            <person name="Angelini C."/>
            <person name="Antonin V."/>
            <person name="Barry K.W."/>
            <person name="Bougher N.L."/>
            <person name="Buchanan P."/>
            <person name="Buyck B."/>
            <person name="Bense V."/>
            <person name="Catcheside P."/>
            <person name="Chovatia M."/>
            <person name="Cooper J."/>
            <person name="Damon W."/>
            <person name="Desjardin D."/>
            <person name="Finy P."/>
            <person name="Geml J."/>
            <person name="Haridas S."/>
            <person name="Hughes K."/>
            <person name="Justo A."/>
            <person name="Karasinski D."/>
            <person name="Kautmanova I."/>
            <person name="Kiss B."/>
            <person name="Kocsube S."/>
            <person name="Kotiranta H."/>
            <person name="LaButti K.M."/>
            <person name="Lechner B.E."/>
            <person name="Liimatainen K."/>
            <person name="Lipzen A."/>
            <person name="Lukacs Z."/>
            <person name="Mihaltcheva S."/>
            <person name="Morgado L.N."/>
            <person name="Niskanen T."/>
            <person name="Noordeloos M.E."/>
            <person name="Ohm R.A."/>
            <person name="Ortiz-Santana B."/>
            <person name="Ovrebo C."/>
            <person name="Racz N."/>
            <person name="Riley R."/>
            <person name="Savchenko A."/>
            <person name="Shiryaev A."/>
            <person name="Soop K."/>
            <person name="Spirin V."/>
            <person name="Szebenyi C."/>
            <person name="Tomsovsky M."/>
            <person name="Tulloss R.E."/>
            <person name="Uehling J."/>
            <person name="Grigoriev I.V."/>
            <person name="Vagvolgyi C."/>
            <person name="Papp T."/>
            <person name="Martin F.M."/>
            <person name="Miettinen O."/>
            <person name="Hibbett D.S."/>
            <person name="Nagy L.G."/>
        </authorList>
    </citation>
    <scope>NUCLEOTIDE SEQUENCE [LARGE SCALE GENOMIC DNA]</scope>
    <source>
        <strain evidence="1 2">CBS 309.79</strain>
    </source>
</reference>
<evidence type="ECO:0000313" key="1">
    <source>
        <dbReference type="EMBL" id="TFL00862.1"/>
    </source>
</evidence>